<dbReference type="InterPro" id="IPR036412">
    <property type="entry name" value="HAD-like_sf"/>
</dbReference>
<dbReference type="Proteomes" id="UP000642748">
    <property type="component" value="Unassembled WGS sequence"/>
</dbReference>
<dbReference type="InterPro" id="IPR023214">
    <property type="entry name" value="HAD_sf"/>
</dbReference>
<feature type="compositionally biased region" description="Basic and acidic residues" evidence="1">
    <location>
        <begin position="192"/>
        <end position="220"/>
    </location>
</feature>
<dbReference type="CDD" id="cd02612">
    <property type="entry name" value="HAD_PGPPase"/>
    <property type="match status" value="1"/>
</dbReference>
<evidence type="ECO:0000259" key="2">
    <source>
        <dbReference type="Pfam" id="PF07993"/>
    </source>
</evidence>
<dbReference type="AlphaFoldDB" id="A0A8J3QXH7"/>
<accession>A0A8J3QXH7</accession>
<name>A0A8J3QXH7_9ACTN</name>
<keyword evidence="4" id="KW-1185">Reference proteome</keyword>
<gene>
    <name evidence="3" type="ORF">Raf01_60840</name>
</gene>
<dbReference type="GO" id="GO:0010345">
    <property type="term" value="P:suberin biosynthetic process"/>
    <property type="evidence" value="ECO:0007669"/>
    <property type="project" value="TreeGrafter"/>
</dbReference>
<dbReference type="Gene3D" id="3.40.50.1000">
    <property type="entry name" value="HAD superfamily/HAD-like"/>
    <property type="match status" value="1"/>
</dbReference>
<dbReference type="InterPro" id="IPR013120">
    <property type="entry name" value="FAR_NAD-bd"/>
</dbReference>
<dbReference type="SUPFAM" id="SSF56784">
    <property type="entry name" value="HAD-like"/>
    <property type="match status" value="1"/>
</dbReference>
<dbReference type="PANTHER" id="PTHR11011">
    <property type="entry name" value="MALE STERILITY PROTEIN 2-RELATED"/>
    <property type="match status" value="1"/>
</dbReference>
<dbReference type="NCBIfam" id="TIGR01490">
    <property type="entry name" value="HAD-SF-IB-hyp1"/>
    <property type="match status" value="1"/>
</dbReference>
<dbReference type="Pfam" id="PF07993">
    <property type="entry name" value="NAD_binding_4"/>
    <property type="match status" value="1"/>
</dbReference>
<dbReference type="PANTHER" id="PTHR11011:SF45">
    <property type="entry name" value="FATTY ACYL-COA REDUCTASE CG8306-RELATED"/>
    <property type="match status" value="1"/>
</dbReference>
<evidence type="ECO:0000313" key="4">
    <source>
        <dbReference type="Proteomes" id="UP000642748"/>
    </source>
</evidence>
<dbReference type="GO" id="GO:0080019">
    <property type="term" value="F:alcohol-forming very long-chain fatty acyl-CoA reductase activity"/>
    <property type="evidence" value="ECO:0007669"/>
    <property type="project" value="InterPro"/>
</dbReference>
<evidence type="ECO:0000313" key="3">
    <source>
        <dbReference type="EMBL" id="GIH17912.1"/>
    </source>
</evidence>
<comment type="caution">
    <text evidence="3">The sequence shown here is derived from an EMBL/GenBank/DDBJ whole genome shotgun (WGS) entry which is preliminary data.</text>
</comment>
<dbReference type="Gene3D" id="1.20.1440.100">
    <property type="entry name" value="SG protein - dephosphorylation function"/>
    <property type="match status" value="1"/>
</dbReference>
<feature type="domain" description="Thioester reductase (TE)" evidence="2">
    <location>
        <begin position="26"/>
        <end position="341"/>
    </location>
</feature>
<dbReference type="InterPro" id="IPR036291">
    <property type="entry name" value="NAD(P)-bd_dom_sf"/>
</dbReference>
<dbReference type="Gene3D" id="3.40.50.720">
    <property type="entry name" value="NAD(P)-binding Rossmann-like Domain"/>
    <property type="match status" value="1"/>
</dbReference>
<evidence type="ECO:0000256" key="1">
    <source>
        <dbReference type="SAM" id="MobiDB-lite"/>
    </source>
</evidence>
<dbReference type="InterPro" id="IPR026055">
    <property type="entry name" value="FAR"/>
</dbReference>
<protein>
    <submittedName>
        <fullName evidence="3">Haloacid dehalogenase</fullName>
    </submittedName>
</protein>
<dbReference type="GO" id="GO:0035336">
    <property type="term" value="P:long-chain fatty-acyl-CoA metabolic process"/>
    <property type="evidence" value="ECO:0007669"/>
    <property type="project" value="TreeGrafter"/>
</dbReference>
<feature type="region of interest" description="Disordered" evidence="1">
    <location>
        <begin position="189"/>
        <end position="230"/>
    </location>
</feature>
<sequence length="767" mass="84603">MDAGREGVTVTPDGQQGPLGGGHVLLTGATGFLGQAVLERLLRDWPDTRVSLLIRGRGSSTGADRLAGLLRKPVFAELRKAMGNDAFAEAVRQRVNVVDARLGSSDVVLPDDLTVVIHGASTVSFDEPIDEAFNTNVRGVKDLYEAVRAAGSAPHVVHVSTAYVAGARKGTVPETSLDHDADWRTELASAQRSREQVEQDSRRPAALRRALETARAEHGKSGPQSVAQAAERSRAEWVDKQLVDYGRLRAQSLGWPDVYTLTKALGERVAEEELTGVLPLSVVRPAIVESALRHPYPGWIDGFKMADPLIIAYGRGILPEFPGLPDGVLDVIPVDIVVNAILAAADTPPPVDAPAYYHVGSGARNPLTFRAMHENIREYFTDHPMPDGGRGQIKVPVWDFPGARRVERLLRNGERALSVAQRALLVAPANSRTRRWQDDLKREQDRLDFLRKYAELYGVYTEAEVIYTDNRLLALHRSLPPERQDEFGFDPAIIDWPHYLQKVHCPTITATMRRATSGRRSGAHALPAVTESTDGQLVAVFDLEGTIVASNVIETYLWARLADLPRGDWAAELVDLARRMPRYLSAERRDRAEFLRRFVRRYAGANEAALARLVQERIGDALLRRARPEAIRQIRKHRAAGHRTVLITGTVDVLVQPLSVLFDEVVASRLHTRDGVYSGFLEAPPLTGEARAAWLRRYAGTAGVDLTRSYAYGDSYSDRPLLEAVGHPVAVNPDPQLYRHAKSRQWPVAQWTAHTLPAGDAMVETLA</sequence>
<proteinExistence type="predicted"/>
<dbReference type="NCBIfam" id="TIGR01488">
    <property type="entry name" value="HAD-SF-IB"/>
    <property type="match status" value="1"/>
</dbReference>
<dbReference type="InterPro" id="IPR006385">
    <property type="entry name" value="HAD_hydro_SerB1"/>
</dbReference>
<dbReference type="EMBL" id="BONZ01000061">
    <property type="protein sequence ID" value="GIH17912.1"/>
    <property type="molecule type" value="Genomic_DNA"/>
</dbReference>
<dbReference type="SUPFAM" id="SSF51735">
    <property type="entry name" value="NAD(P)-binding Rossmann-fold domains"/>
    <property type="match status" value="1"/>
</dbReference>
<organism evidence="3 4">
    <name type="scientific">Rugosimonospora africana</name>
    <dbReference type="NCBI Taxonomy" id="556532"/>
    <lineage>
        <taxon>Bacteria</taxon>
        <taxon>Bacillati</taxon>
        <taxon>Actinomycetota</taxon>
        <taxon>Actinomycetes</taxon>
        <taxon>Micromonosporales</taxon>
        <taxon>Micromonosporaceae</taxon>
        <taxon>Rugosimonospora</taxon>
    </lineage>
</organism>
<feature type="region of interest" description="Disordered" evidence="1">
    <location>
        <begin position="1"/>
        <end position="20"/>
    </location>
</feature>
<dbReference type="Pfam" id="PF12710">
    <property type="entry name" value="HAD"/>
    <property type="match status" value="1"/>
</dbReference>
<reference evidence="3" key="1">
    <citation type="submission" date="2021-01" db="EMBL/GenBank/DDBJ databases">
        <title>Whole genome shotgun sequence of Rugosimonospora africana NBRC 104875.</title>
        <authorList>
            <person name="Komaki H."/>
            <person name="Tamura T."/>
        </authorList>
    </citation>
    <scope>NUCLEOTIDE SEQUENCE</scope>
    <source>
        <strain evidence="3">NBRC 104875</strain>
    </source>
</reference>